<dbReference type="RefSeq" id="WP_163895984.1">
    <property type="nucleotide sequence ID" value="NZ_BLLB01000002.1"/>
</dbReference>
<evidence type="ECO:0000313" key="2">
    <source>
        <dbReference type="EMBL" id="GFH02956.1"/>
    </source>
</evidence>
<dbReference type="AlphaFoldDB" id="A0A7I9ZQI8"/>
<dbReference type="Gene3D" id="3.20.20.150">
    <property type="entry name" value="Divalent-metal-dependent TIM barrel enzymes"/>
    <property type="match status" value="1"/>
</dbReference>
<protein>
    <recommendedName>
        <fullName evidence="1">Xylose isomerase-like TIM barrel domain-containing protein</fullName>
    </recommendedName>
</protein>
<feature type="domain" description="Xylose isomerase-like TIM barrel" evidence="1">
    <location>
        <begin position="36"/>
        <end position="271"/>
    </location>
</feature>
<dbReference type="PANTHER" id="PTHR12110">
    <property type="entry name" value="HYDROXYPYRUVATE ISOMERASE"/>
    <property type="match status" value="1"/>
</dbReference>
<accession>A0A7I9ZQI8</accession>
<name>A0A7I9ZQI8_9MYCO</name>
<dbReference type="Pfam" id="PF01261">
    <property type="entry name" value="AP_endonuc_2"/>
    <property type="match status" value="1"/>
</dbReference>
<dbReference type="PANTHER" id="PTHR12110:SF48">
    <property type="entry name" value="BLL3656 PROTEIN"/>
    <property type="match status" value="1"/>
</dbReference>
<reference evidence="2 3" key="1">
    <citation type="journal article" date="2019" name="Emerg. Microbes Infect.">
        <title>Comprehensive subspecies identification of 175 nontuberculous mycobacteria species based on 7547 genomic profiles.</title>
        <authorList>
            <person name="Matsumoto Y."/>
            <person name="Kinjo T."/>
            <person name="Motooka D."/>
            <person name="Nabeya D."/>
            <person name="Jung N."/>
            <person name="Uechi K."/>
            <person name="Horii T."/>
            <person name="Iida T."/>
            <person name="Fujita J."/>
            <person name="Nakamura S."/>
        </authorList>
    </citation>
    <scope>NUCLEOTIDE SEQUENCE [LARGE SCALE GENOMIC DNA]</scope>
    <source>
        <strain evidence="2 3">JCM 30996</strain>
    </source>
</reference>
<sequence>MLRRHRGSADGRAAGRPISLAPLTVLELSPPELVACAAEAGYDGVGLRLIRATAEEPVRPTIGRTPMIRETRRRLDDTGLFVLDIEVLRLRPDTRVRDDFGPFLETGAYLGASQVLVTGNDPDHSRLGDNLAQLAHLARDFGVVPNLEPMPWTEVRDLDEAARILQRCAGSGAGVLVDAIHAGVLVDAIHYDRALTTTADLAALPPEWVHYVQICDGVLPRPTSVEELRFQGRNARLLPGEGGIDIVAMLQALPCVPVSVEAPVRWRAPAGVRARAALRAARDVVSRADAGRLRLSA</sequence>
<gene>
    <name evidence="2" type="ORF">MHIP_34390</name>
</gene>
<evidence type="ECO:0000259" key="1">
    <source>
        <dbReference type="Pfam" id="PF01261"/>
    </source>
</evidence>
<evidence type="ECO:0000313" key="3">
    <source>
        <dbReference type="Proteomes" id="UP000465304"/>
    </source>
</evidence>
<keyword evidence="3" id="KW-1185">Reference proteome</keyword>
<organism evidence="2 3">
    <name type="scientific">Mycolicibacterium hippocampi</name>
    <dbReference type="NCBI Taxonomy" id="659824"/>
    <lineage>
        <taxon>Bacteria</taxon>
        <taxon>Bacillati</taxon>
        <taxon>Actinomycetota</taxon>
        <taxon>Actinomycetes</taxon>
        <taxon>Mycobacteriales</taxon>
        <taxon>Mycobacteriaceae</taxon>
        <taxon>Mycolicibacterium</taxon>
    </lineage>
</organism>
<dbReference type="InterPro" id="IPR013022">
    <property type="entry name" value="Xyl_isomerase-like_TIM-brl"/>
</dbReference>
<comment type="caution">
    <text evidence="2">The sequence shown here is derived from an EMBL/GenBank/DDBJ whole genome shotgun (WGS) entry which is preliminary data.</text>
</comment>
<dbReference type="SUPFAM" id="SSF51658">
    <property type="entry name" value="Xylose isomerase-like"/>
    <property type="match status" value="1"/>
</dbReference>
<dbReference type="InterPro" id="IPR050312">
    <property type="entry name" value="IolE/XylAMocC-like"/>
</dbReference>
<dbReference type="InterPro" id="IPR036237">
    <property type="entry name" value="Xyl_isomerase-like_sf"/>
</dbReference>
<proteinExistence type="predicted"/>
<dbReference type="Proteomes" id="UP000465304">
    <property type="component" value="Unassembled WGS sequence"/>
</dbReference>
<dbReference type="EMBL" id="BLLB01000002">
    <property type="protein sequence ID" value="GFH02956.1"/>
    <property type="molecule type" value="Genomic_DNA"/>
</dbReference>